<protein>
    <recommendedName>
        <fullName evidence="6">Transferase</fullName>
    </recommendedName>
</protein>
<dbReference type="InterPro" id="IPR001296">
    <property type="entry name" value="Glyco_trans_1"/>
</dbReference>
<dbReference type="PATRIC" id="fig|1526658.3.peg.2009"/>
<dbReference type="RefSeq" id="WP_054208282.1">
    <property type="nucleotide sequence ID" value="NZ_LGSZ01000028.1"/>
</dbReference>
<dbReference type="OrthoDB" id="9801573at2"/>
<proteinExistence type="predicted"/>
<evidence type="ECO:0008006" key="6">
    <source>
        <dbReference type="Google" id="ProtNLM"/>
    </source>
</evidence>
<dbReference type="Pfam" id="PF00534">
    <property type="entry name" value="Glycos_transf_1"/>
    <property type="match status" value="1"/>
</dbReference>
<dbReference type="Pfam" id="PF13579">
    <property type="entry name" value="Glyco_trans_4_4"/>
    <property type="match status" value="1"/>
</dbReference>
<accession>A0A0N1FFN6</accession>
<dbReference type="AlphaFoldDB" id="A0A0N1FFN6"/>
<dbReference type="PANTHER" id="PTHR46401:SF2">
    <property type="entry name" value="GLYCOSYLTRANSFERASE WBBK-RELATED"/>
    <property type="match status" value="1"/>
</dbReference>
<dbReference type="EMBL" id="LGSZ01000028">
    <property type="protein sequence ID" value="KPH81456.1"/>
    <property type="molecule type" value="Genomic_DNA"/>
</dbReference>
<dbReference type="Gene3D" id="3.40.50.2000">
    <property type="entry name" value="Glycogen Phosphorylase B"/>
    <property type="match status" value="2"/>
</dbReference>
<keyword evidence="5" id="KW-1185">Reference proteome</keyword>
<evidence type="ECO:0000313" key="5">
    <source>
        <dbReference type="Proteomes" id="UP000037822"/>
    </source>
</evidence>
<dbReference type="SUPFAM" id="SSF53756">
    <property type="entry name" value="UDP-Glycosyltransferase/glycogen phosphorylase"/>
    <property type="match status" value="1"/>
</dbReference>
<dbReference type="GO" id="GO:0016757">
    <property type="term" value="F:glycosyltransferase activity"/>
    <property type="evidence" value="ECO:0007669"/>
    <property type="project" value="InterPro"/>
</dbReference>
<evidence type="ECO:0000259" key="3">
    <source>
        <dbReference type="Pfam" id="PF13579"/>
    </source>
</evidence>
<dbReference type="InterPro" id="IPR028098">
    <property type="entry name" value="Glyco_trans_4-like_N"/>
</dbReference>
<evidence type="ECO:0000256" key="1">
    <source>
        <dbReference type="ARBA" id="ARBA00022679"/>
    </source>
</evidence>
<feature type="domain" description="Glycosyltransferase subfamily 4-like N-terminal" evidence="3">
    <location>
        <begin position="15"/>
        <end position="163"/>
    </location>
</feature>
<feature type="domain" description="Glycosyl transferase family 1" evidence="2">
    <location>
        <begin position="200"/>
        <end position="349"/>
    </location>
</feature>
<keyword evidence="1" id="KW-0808">Transferase</keyword>
<evidence type="ECO:0000259" key="2">
    <source>
        <dbReference type="Pfam" id="PF00534"/>
    </source>
</evidence>
<dbReference type="PANTHER" id="PTHR46401">
    <property type="entry name" value="GLYCOSYLTRANSFERASE WBBK-RELATED"/>
    <property type="match status" value="1"/>
</dbReference>
<gene>
    <name evidence="4" type="ORF">AE618_06720</name>
</gene>
<dbReference type="GO" id="GO:0009103">
    <property type="term" value="P:lipopolysaccharide biosynthetic process"/>
    <property type="evidence" value="ECO:0007669"/>
    <property type="project" value="TreeGrafter"/>
</dbReference>
<organism evidence="4 5">
    <name type="scientific">Bosea vaviloviae</name>
    <dbReference type="NCBI Taxonomy" id="1526658"/>
    <lineage>
        <taxon>Bacteria</taxon>
        <taxon>Pseudomonadati</taxon>
        <taxon>Pseudomonadota</taxon>
        <taxon>Alphaproteobacteria</taxon>
        <taxon>Hyphomicrobiales</taxon>
        <taxon>Boseaceae</taxon>
        <taxon>Bosea</taxon>
    </lineage>
</organism>
<comment type="caution">
    <text evidence="4">The sequence shown here is derived from an EMBL/GenBank/DDBJ whole genome shotgun (WGS) entry which is preliminary data.</text>
</comment>
<reference evidence="4 5" key="1">
    <citation type="submission" date="2015-07" db="EMBL/GenBank/DDBJ databases">
        <title>Whole genome sequencing of Bosea vaviloviae isolated from cave pool.</title>
        <authorList>
            <person name="Tan N.E.H."/>
            <person name="Lee Y.P."/>
            <person name="Gan H.M."/>
            <person name="Barton H."/>
            <person name="Savka M.A."/>
        </authorList>
    </citation>
    <scope>NUCLEOTIDE SEQUENCE [LARGE SCALE GENOMIC DNA]</scope>
    <source>
        <strain evidence="4 5">SD260</strain>
    </source>
</reference>
<sequence>MRILRVISSLDPRFGGPSEGLRLSTAVLTAAGHETEIVCLDEPGSAWLSLFEVPIHALGPGTQPYRYSDKLVPWLKENRDRFDIAVVHGLWNYASFGAWRGLAGALPYTVFTHGMLDPWFRKAKPAKHIVKQVFWSLFEGRVLRDAEAVLFTSEEERDMARGSFLGHQGYTEEVVGYGTLSPPVAARQNEVFQAKLPDLAGHRYLLFLSRIHPKKGCDLLIEAFAAAAGQTDLHLVIAGPDESGWRPELEGRARQLGVADRLHWPGMLAGDAKWGAYYGCEAFILPSHQENFGIVVAEAMACGKPVLITNKVNIWRQVEACGAALVENDDVAGITALIARFLALDEEAKAAMGVAAHKGFMENYDVSVAALKLAEMLRTKARQG</sequence>
<name>A0A0N1FFN6_9HYPH</name>
<evidence type="ECO:0000313" key="4">
    <source>
        <dbReference type="EMBL" id="KPH81456.1"/>
    </source>
</evidence>
<dbReference type="Proteomes" id="UP000037822">
    <property type="component" value="Unassembled WGS sequence"/>
</dbReference>